<protein>
    <submittedName>
        <fullName evidence="2">Uncharacterized protein</fullName>
    </submittedName>
</protein>
<sequence length="51" mass="5543">MVAVCASRAGLQFRAGEITTKISSSLHVDASERPSIKRSDDMNVEEADHLL</sequence>
<evidence type="ECO:0000313" key="2">
    <source>
        <dbReference type="EMBL" id="KAA1129417.1"/>
    </source>
</evidence>
<reference evidence="2 3" key="1">
    <citation type="submission" date="2019-05" db="EMBL/GenBank/DDBJ databases">
        <title>Emergence of the Ug99 lineage of the wheat stem rust pathogen through somatic hybridization.</title>
        <authorList>
            <person name="Li F."/>
            <person name="Upadhyaya N.M."/>
            <person name="Sperschneider J."/>
            <person name="Matny O."/>
            <person name="Nguyen-Phuc H."/>
            <person name="Mago R."/>
            <person name="Raley C."/>
            <person name="Miller M.E."/>
            <person name="Silverstein K.A.T."/>
            <person name="Henningsen E."/>
            <person name="Hirsch C.D."/>
            <person name="Visser B."/>
            <person name="Pretorius Z.A."/>
            <person name="Steffenson B.J."/>
            <person name="Schwessinger B."/>
            <person name="Dodds P.N."/>
            <person name="Figueroa M."/>
        </authorList>
    </citation>
    <scope>NUCLEOTIDE SEQUENCE [LARGE SCALE GENOMIC DNA]</scope>
    <source>
        <strain evidence="2 3">Ug99</strain>
    </source>
</reference>
<comment type="caution">
    <text evidence="2">The sequence shown here is derived from an EMBL/GenBank/DDBJ whole genome shotgun (WGS) entry which is preliminary data.</text>
</comment>
<dbReference type="AlphaFoldDB" id="A0A5B0RUZ2"/>
<evidence type="ECO:0000256" key="1">
    <source>
        <dbReference type="SAM" id="MobiDB-lite"/>
    </source>
</evidence>
<proteinExistence type="predicted"/>
<organism evidence="2 3">
    <name type="scientific">Puccinia graminis f. sp. tritici</name>
    <dbReference type="NCBI Taxonomy" id="56615"/>
    <lineage>
        <taxon>Eukaryota</taxon>
        <taxon>Fungi</taxon>
        <taxon>Dikarya</taxon>
        <taxon>Basidiomycota</taxon>
        <taxon>Pucciniomycotina</taxon>
        <taxon>Pucciniomycetes</taxon>
        <taxon>Pucciniales</taxon>
        <taxon>Pucciniaceae</taxon>
        <taxon>Puccinia</taxon>
    </lineage>
</organism>
<name>A0A5B0RUZ2_PUCGR</name>
<dbReference type="Proteomes" id="UP000325313">
    <property type="component" value="Unassembled WGS sequence"/>
</dbReference>
<accession>A0A5B0RUZ2</accession>
<gene>
    <name evidence="2" type="ORF">PGTUg99_032925</name>
</gene>
<feature type="region of interest" description="Disordered" evidence="1">
    <location>
        <begin position="29"/>
        <end position="51"/>
    </location>
</feature>
<evidence type="ECO:0000313" key="3">
    <source>
        <dbReference type="Proteomes" id="UP000325313"/>
    </source>
</evidence>
<dbReference type="EMBL" id="VDEP01000137">
    <property type="protein sequence ID" value="KAA1129417.1"/>
    <property type="molecule type" value="Genomic_DNA"/>
</dbReference>